<accession>A0A565AT55</accession>
<gene>
    <name evidence="1" type="ORF">ANE_LOCUS3026</name>
</gene>
<proteinExistence type="predicted"/>
<evidence type="ECO:0000313" key="2">
    <source>
        <dbReference type="Proteomes" id="UP000489600"/>
    </source>
</evidence>
<name>A0A565AT55_9BRAS</name>
<dbReference type="EMBL" id="CABITT030000001">
    <property type="protein sequence ID" value="VVA92581.1"/>
    <property type="molecule type" value="Genomic_DNA"/>
</dbReference>
<dbReference type="Proteomes" id="UP000489600">
    <property type="component" value="Unassembled WGS sequence"/>
</dbReference>
<protein>
    <submittedName>
        <fullName evidence="1">Uncharacterized protein</fullName>
    </submittedName>
</protein>
<evidence type="ECO:0000313" key="1">
    <source>
        <dbReference type="EMBL" id="VVA92581.1"/>
    </source>
</evidence>
<organism evidence="1 2">
    <name type="scientific">Arabis nemorensis</name>
    <dbReference type="NCBI Taxonomy" id="586526"/>
    <lineage>
        <taxon>Eukaryota</taxon>
        <taxon>Viridiplantae</taxon>
        <taxon>Streptophyta</taxon>
        <taxon>Embryophyta</taxon>
        <taxon>Tracheophyta</taxon>
        <taxon>Spermatophyta</taxon>
        <taxon>Magnoliopsida</taxon>
        <taxon>eudicotyledons</taxon>
        <taxon>Gunneridae</taxon>
        <taxon>Pentapetalae</taxon>
        <taxon>rosids</taxon>
        <taxon>malvids</taxon>
        <taxon>Brassicales</taxon>
        <taxon>Brassicaceae</taxon>
        <taxon>Arabideae</taxon>
        <taxon>Arabis</taxon>
    </lineage>
</organism>
<reference evidence="1" key="1">
    <citation type="submission" date="2019-07" db="EMBL/GenBank/DDBJ databases">
        <authorList>
            <person name="Dittberner H."/>
        </authorList>
    </citation>
    <scope>NUCLEOTIDE SEQUENCE [LARGE SCALE GENOMIC DNA]</scope>
</reference>
<sequence length="98" mass="11576">MDFKSKTASWDKNGWDNKYFFVKINFALVLYLTKHYRKDWNPTMASDGYAVYNYPQEVMDVWHPPFKPLFDRSLIVLMLVVDFSSNCHRTVLSKSGIT</sequence>
<keyword evidence="2" id="KW-1185">Reference proteome</keyword>
<comment type="caution">
    <text evidence="1">The sequence shown here is derived from an EMBL/GenBank/DDBJ whole genome shotgun (WGS) entry which is preliminary data.</text>
</comment>
<dbReference type="AlphaFoldDB" id="A0A565AT55"/>